<evidence type="ECO:0000313" key="3">
    <source>
        <dbReference type="Proteomes" id="UP001597024"/>
    </source>
</evidence>
<evidence type="ECO:0000259" key="1">
    <source>
        <dbReference type="Pfam" id="PF00652"/>
    </source>
</evidence>
<name>A0ABW3DNU2_9ACTN</name>
<accession>A0ABW3DNU2</accession>
<dbReference type="Pfam" id="PF00652">
    <property type="entry name" value="Ricin_B_lectin"/>
    <property type="match status" value="1"/>
</dbReference>
<gene>
    <name evidence="2" type="ORF">ACFQ08_08875</name>
</gene>
<keyword evidence="3" id="KW-1185">Reference proteome</keyword>
<dbReference type="InterPro" id="IPR035992">
    <property type="entry name" value="Ricin_B-like_lectins"/>
</dbReference>
<organism evidence="2 3">
    <name type="scientific">Streptosporangium algeriense</name>
    <dbReference type="NCBI Taxonomy" id="1682748"/>
    <lineage>
        <taxon>Bacteria</taxon>
        <taxon>Bacillati</taxon>
        <taxon>Actinomycetota</taxon>
        <taxon>Actinomycetes</taxon>
        <taxon>Streptosporangiales</taxon>
        <taxon>Streptosporangiaceae</taxon>
        <taxon>Streptosporangium</taxon>
    </lineage>
</organism>
<dbReference type="InterPro" id="IPR000772">
    <property type="entry name" value="Ricin_B_lectin"/>
</dbReference>
<comment type="caution">
    <text evidence="2">The sequence shown here is derived from an EMBL/GenBank/DDBJ whole genome shotgun (WGS) entry which is preliminary data.</text>
</comment>
<evidence type="ECO:0000313" key="2">
    <source>
        <dbReference type="EMBL" id="MFD0884664.1"/>
    </source>
</evidence>
<dbReference type="SUPFAM" id="SSF50370">
    <property type="entry name" value="Ricin B-like lectins"/>
    <property type="match status" value="1"/>
</dbReference>
<proteinExistence type="predicted"/>
<dbReference type="Gene3D" id="2.80.10.50">
    <property type="match status" value="1"/>
</dbReference>
<reference evidence="3" key="1">
    <citation type="journal article" date="2019" name="Int. J. Syst. Evol. Microbiol.">
        <title>The Global Catalogue of Microorganisms (GCM) 10K type strain sequencing project: providing services to taxonomists for standard genome sequencing and annotation.</title>
        <authorList>
            <consortium name="The Broad Institute Genomics Platform"/>
            <consortium name="The Broad Institute Genome Sequencing Center for Infectious Disease"/>
            <person name="Wu L."/>
            <person name="Ma J."/>
        </authorList>
    </citation>
    <scope>NUCLEOTIDE SEQUENCE [LARGE SCALE GENOMIC DNA]</scope>
    <source>
        <strain evidence="3">CCUG 62974</strain>
    </source>
</reference>
<dbReference type="PROSITE" id="PS50231">
    <property type="entry name" value="RICIN_B_LECTIN"/>
    <property type="match status" value="1"/>
</dbReference>
<protein>
    <submittedName>
        <fullName evidence="2">Ricin-type beta-trefoil lectin domain protein</fullName>
    </submittedName>
</protein>
<feature type="non-terminal residue" evidence="2">
    <location>
        <position position="1"/>
    </location>
</feature>
<sequence>LWECGDTNTNQKFVIDAGQIKVKDTIGTGQEKCLDVTTRRTNTTRVHLWDCGDTNTNQKFVIDAGQIKVKDTLT</sequence>
<feature type="domain" description="Ricin B lectin" evidence="1">
    <location>
        <begin position="1"/>
        <end position="67"/>
    </location>
</feature>
<dbReference type="EMBL" id="JBHTHX010000206">
    <property type="protein sequence ID" value="MFD0884664.1"/>
    <property type="molecule type" value="Genomic_DNA"/>
</dbReference>
<dbReference type="Proteomes" id="UP001597024">
    <property type="component" value="Unassembled WGS sequence"/>
</dbReference>